<dbReference type="Proteomes" id="UP000216352">
    <property type="component" value="Unassembled WGS sequence"/>
</dbReference>
<comment type="similarity">
    <text evidence="1">Belongs to the serpin family.</text>
</comment>
<sequence length="436" mass="46941">MKHTNVSATIVAIIVAIALIAGAGVGIWWFTARDVRPDAIPASEAAKAALTRPATAKDPDDESVSFTYRSAPEFMNLRDRNGNTNYSPASLWLALAIAAQGADGRTREQMEETLGLEGMDDEDYRSLRLSINGDYGEDVRSDMRTANSLWVDDDQVTPDESFLDTVKGPFDAQVRTVDFSDADTARTISDWIAEQTGDTLRPRITIVPNEVMAIINTVYADGRWSSPFDESATDDATFHGADDDSTVPFMHQTFDSLDLIQDDAAGWRRADIPFDNGGMLKVLLPDEGRFETLAADPAMLQHAFETDARDADGATASVDMTLPRFTIENTFDSEDSIRILESLGMTDAFDAGSADFGRLGTAADGGALYLGTVVQGTRIEVSEVGAKAAAYTEAGMTTAGAPADVVEFTVDRPFLYALTTPDGVPLFIGAVRNIAA</sequence>
<evidence type="ECO:0000259" key="3">
    <source>
        <dbReference type="SMART" id="SM00093"/>
    </source>
</evidence>
<dbReference type="AlphaFoldDB" id="A0A261FMY4"/>
<dbReference type="Gene3D" id="3.30.497.10">
    <property type="entry name" value="Antithrombin, subunit I, domain 2"/>
    <property type="match status" value="1"/>
</dbReference>
<dbReference type="SMART" id="SM00093">
    <property type="entry name" value="SERPIN"/>
    <property type="match status" value="1"/>
</dbReference>
<reference evidence="4 5" key="1">
    <citation type="journal article" date="2017" name="BMC Genomics">
        <title>Comparative genomic and phylogenomic analyses of the Bifidobacteriaceae family.</title>
        <authorList>
            <person name="Lugli G.A."/>
            <person name="Milani C."/>
            <person name="Turroni F."/>
            <person name="Duranti S."/>
            <person name="Mancabelli L."/>
            <person name="Mangifesta M."/>
            <person name="Ferrario C."/>
            <person name="Modesto M."/>
            <person name="Mattarelli P."/>
            <person name="Jiri K."/>
            <person name="van Sinderen D."/>
            <person name="Ventura M."/>
        </authorList>
    </citation>
    <scope>NUCLEOTIDE SEQUENCE [LARGE SCALE GENOMIC DNA]</scope>
    <source>
        <strain evidence="4 5">DSM 28807</strain>
    </source>
</reference>
<evidence type="ECO:0000313" key="5">
    <source>
        <dbReference type="Proteomes" id="UP000216352"/>
    </source>
</evidence>
<accession>A0A261FMY4</accession>
<dbReference type="GO" id="GO:0004867">
    <property type="term" value="F:serine-type endopeptidase inhibitor activity"/>
    <property type="evidence" value="ECO:0007669"/>
    <property type="project" value="InterPro"/>
</dbReference>
<dbReference type="PANTHER" id="PTHR11461">
    <property type="entry name" value="SERINE PROTEASE INHIBITOR, SERPIN"/>
    <property type="match status" value="1"/>
</dbReference>
<dbReference type="InterPro" id="IPR036186">
    <property type="entry name" value="Serpin_sf"/>
</dbReference>
<dbReference type="InterPro" id="IPR023795">
    <property type="entry name" value="Serpin_CS"/>
</dbReference>
<keyword evidence="5" id="KW-1185">Reference proteome</keyword>
<feature type="domain" description="Serpin" evidence="3">
    <location>
        <begin position="71"/>
        <end position="434"/>
    </location>
</feature>
<comment type="caution">
    <text evidence="4">The sequence shown here is derived from an EMBL/GenBank/DDBJ whole genome shotgun (WGS) entry which is preliminary data.</text>
</comment>
<keyword evidence="2" id="KW-0812">Transmembrane</keyword>
<protein>
    <submittedName>
        <fullName evidence="4">Serine proteinase inhibitor</fullName>
    </submittedName>
</protein>
<organism evidence="4 5">
    <name type="scientific">Bifidobacterium lemurum</name>
    <dbReference type="NCBI Taxonomy" id="1603886"/>
    <lineage>
        <taxon>Bacteria</taxon>
        <taxon>Bacillati</taxon>
        <taxon>Actinomycetota</taxon>
        <taxon>Actinomycetes</taxon>
        <taxon>Bifidobacteriales</taxon>
        <taxon>Bifidobacteriaceae</taxon>
        <taxon>Bifidobacterium</taxon>
    </lineage>
</organism>
<dbReference type="STRING" id="1603886.GCA_001895165_01991"/>
<dbReference type="InterPro" id="IPR042185">
    <property type="entry name" value="Serpin_sf_2"/>
</dbReference>
<dbReference type="SUPFAM" id="SSF56574">
    <property type="entry name" value="Serpins"/>
    <property type="match status" value="1"/>
</dbReference>
<dbReference type="GO" id="GO:0005615">
    <property type="term" value="C:extracellular space"/>
    <property type="evidence" value="ECO:0007669"/>
    <property type="project" value="InterPro"/>
</dbReference>
<dbReference type="InterPro" id="IPR042178">
    <property type="entry name" value="Serpin_sf_1"/>
</dbReference>
<keyword evidence="2" id="KW-0472">Membrane</keyword>
<feature type="transmembrane region" description="Helical" evidence="2">
    <location>
        <begin position="6"/>
        <end position="30"/>
    </location>
</feature>
<proteinExistence type="inferred from homology"/>
<evidence type="ECO:0000313" key="4">
    <source>
        <dbReference type="EMBL" id="OZG60514.1"/>
    </source>
</evidence>
<dbReference type="EMBL" id="MWWX01000016">
    <property type="protein sequence ID" value="OZG60514.1"/>
    <property type="molecule type" value="Genomic_DNA"/>
</dbReference>
<evidence type="ECO:0000256" key="1">
    <source>
        <dbReference type="RuleBase" id="RU000411"/>
    </source>
</evidence>
<name>A0A261FMY4_9BIFI</name>
<dbReference type="RefSeq" id="WP_226847392.1">
    <property type="nucleotide sequence ID" value="NZ_BDIS01000026.1"/>
</dbReference>
<dbReference type="Pfam" id="PF00079">
    <property type="entry name" value="Serpin"/>
    <property type="match status" value="1"/>
</dbReference>
<gene>
    <name evidence="4" type="ORF">BLEM_1815</name>
</gene>
<keyword evidence="2" id="KW-1133">Transmembrane helix</keyword>
<dbReference type="InterPro" id="IPR023796">
    <property type="entry name" value="Serpin_dom"/>
</dbReference>
<evidence type="ECO:0000256" key="2">
    <source>
        <dbReference type="SAM" id="Phobius"/>
    </source>
</evidence>
<dbReference type="Gene3D" id="2.30.39.10">
    <property type="entry name" value="Alpha-1-antitrypsin, domain 1"/>
    <property type="match status" value="1"/>
</dbReference>
<dbReference type="InterPro" id="IPR000215">
    <property type="entry name" value="Serpin_fam"/>
</dbReference>
<dbReference type="PROSITE" id="PS00284">
    <property type="entry name" value="SERPIN"/>
    <property type="match status" value="1"/>
</dbReference>
<dbReference type="PANTHER" id="PTHR11461:SF211">
    <property type="entry name" value="GH10112P-RELATED"/>
    <property type="match status" value="1"/>
</dbReference>